<evidence type="ECO:0000259" key="5">
    <source>
        <dbReference type="Pfam" id="PF00370"/>
    </source>
</evidence>
<dbReference type="PANTHER" id="PTHR43095">
    <property type="entry name" value="SUGAR KINASE"/>
    <property type="match status" value="1"/>
</dbReference>
<comment type="similarity">
    <text evidence="1">Belongs to the FGGY kinase family.</text>
</comment>
<dbReference type="PANTHER" id="PTHR43095:SF5">
    <property type="entry name" value="XYLULOSE KINASE"/>
    <property type="match status" value="1"/>
</dbReference>
<accession>A0A255G869</accession>
<evidence type="ECO:0000256" key="4">
    <source>
        <dbReference type="ARBA" id="ARBA00022777"/>
    </source>
</evidence>
<evidence type="ECO:0000313" key="8">
    <source>
        <dbReference type="Proteomes" id="UP000215896"/>
    </source>
</evidence>
<dbReference type="GO" id="GO:0016301">
    <property type="term" value="F:kinase activity"/>
    <property type="evidence" value="ECO:0007669"/>
    <property type="project" value="UniProtKB-KW"/>
</dbReference>
<dbReference type="AlphaFoldDB" id="A0A255G869"/>
<dbReference type="OrthoDB" id="9805576at2"/>
<dbReference type="InterPro" id="IPR018484">
    <property type="entry name" value="FGGY_N"/>
</dbReference>
<dbReference type="Pfam" id="PF02782">
    <property type="entry name" value="FGGY_C"/>
    <property type="match status" value="1"/>
</dbReference>
<dbReference type="EMBL" id="NMVO01000016">
    <property type="protein sequence ID" value="OYO10596.1"/>
    <property type="molecule type" value="Genomic_DNA"/>
</dbReference>
<protein>
    <submittedName>
        <fullName evidence="7">Xylulose kinase</fullName>
    </submittedName>
</protein>
<dbReference type="Proteomes" id="UP000215896">
    <property type="component" value="Unassembled WGS sequence"/>
</dbReference>
<reference evidence="7 8" key="1">
    <citation type="submission" date="2017-07" db="EMBL/GenBank/DDBJ databases">
        <title>Draft whole genome sequences of clinical Proprionibacteriaceae strains.</title>
        <authorList>
            <person name="Bernier A.-M."/>
            <person name="Bernard K."/>
            <person name="Domingo M.-C."/>
        </authorList>
    </citation>
    <scope>NUCLEOTIDE SEQUENCE [LARGE SCALE GENOMIC DNA]</scope>
    <source>
        <strain evidence="7 8">NML 030167</strain>
    </source>
</reference>
<keyword evidence="2" id="KW-0859">Xylose metabolism</keyword>
<dbReference type="SUPFAM" id="SSF53067">
    <property type="entry name" value="Actin-like ATPase domain"/>
    <property type="match status" value="2"/>
</dbReference>
<dbReference type="GO" id="GO:0042732">
    <property type="term" value="P:D-xylose metabolic process"/>
    <property type="evidence" value="ECO:0007669"/>
    <property type="project" value="UniProtKB-KW"/>
</dbReference>
<evidence type="ECO:0000256" key="2">
    <source>
        <dbReference type="ARBA" id="ARBA00022629"/>
    </source>
</evidence>
<name>A0A255G869_9ACTN</name>
<comment type="caution">
    <text evidence="7">The sequence shown here is derived from an EMBL/GenBank/DDBJ whole genome shotgun (WGS) entry which is preliminary data.</text>
</comment>
<dbReference type="CDD" id="cd07805">
    <property type="entry name" value="ASKHA_NBD_FGGY_CvXK-like"/>
    <property type="match status" value="1"/>
</dbReference>
<dbReference type="InterPro" id="IPR050406">
    <property type="entry name" value="FGGY_Carb_Kinase"/>
</dbReference>
<organism evidence="7 8">
    <name type="scientific">Enemella evansiae</name>
    <dbReference type="NCBI Taxonomy" id="2016499"/>
    <lineage>
        <taxon>Bacteria</taxon>
        <taxon>Bacillati</taxon>
        <taxon>Actinomycetota</taxon>
        <taxon>Actinomycetes</taxon>
        <taxon>Propionibacteriales</taxon>
        <taxon>Propionibacteriaceae</taxon>
        <taxon>Enemella</taxon>
    </lineage>
</organism>
<keyword evidence="8" id="KW-1185">Reference proteome</keyword>
<dbReference type="PIRSF" id="PIRSF000538">
    <property type="entry name" value="GlpK"/>
    <property type="match status" value="1"/>
</dbReference>
<keyword evidence="3" id="KW-0808">Transferase</keyword>
<dbReference type="Gene3D" id="3.30.420.40">
    <property type="match status" value="2"/>
</dbReference>
<sequence>MSLYAQPVTILGIDLGTTAVKVAVFGTDGSILGTGEAAYPTLRRGPGWSEQRPEDWWSAVTAAIRASGADERVEAVGLTGQMQDLICLDAHGEAVRPAILYNDVRAGTEAAELDRRLPDWPSWTGNEQDATSIPAKLCWLRHHEPEELEHTGQVLLGAPAAVLHRAGGDPVVDLTTASTTGLLDVQARGWSEPLLAAVGLASAALPRLIDGPAVSGSLSDTAARELGLRAGIPLVHALGDAGAATHGIVGLAPGSAYLYLGTSGWIAEVRPEDPAWMPGPVHSLVLPGWTDRLLIGAVLSAGGAADWARRVHLGDPSFEAADRVAGERLAQIDPAALPLCLPSLQGARTPIRDSAVRGTLIGMTPDTTAEDLYLAVLLGVAIDLRLAAERIGSVPDTLPVIGGAARSPVWRQLLADAFGAEILTSTADPARAGVRSAADWAATATGGALELPAMFETDAGCRTLPRNPIPHARLHRQLELYRLLGPTFADLAH</sequence>
<dbReference type="InterPro" id="IPR018485">
    <property type="entry name" value="FGGY_C"/>
</dbReference>
<dbReference type="InterPro" id="IPR000577">
    <property type="entry name" value="Carb_kinase_FGGY"/>
</dbReference>
<keyword evidence="2" id="KW-0119">Carbohydrate metabolism</keyword>
<evidence type="ECO:0000256" key="1">
    <source>
        <dbReference type="ARBA" id="ARBA00009156"/>
    </source>
</evidence>
<proteinExistence type="inferred from homology"/>
<evidence type="ECO:0000259" key="6">
    <source>
        <dbReference type="Pfam" id="PF02782"/>
    </source>
</evidence>
<dbReference type="InterPro" id="IPR043129">
    <property type="entry name" value="ATPase_NBD"/>
</dbReference>
<evidence type="ECO:0000313" key="7">
    <source>
        <dbReference type="EMBL" id="OYO10596.1"/>
    </source>
</evidence>
<feature type="domain" description="Carbohydrate kinase FGGY N-terminal" evidence="5">
    <location>
        <begin position="10"/>
        <end position="245"/>
    </location>
</feature>
<dbReference type="Pfam" id="PF00370">
    <property type="entry name" value="FGGY_N"/>
    <property type="match status" value="1"/>
</dbReference>
<keyword evidence="4 7" id="KW-0418">Kinase</keyword>
<feature type="domain" description="Carbohydrate kinase FGGY C-terminal" evidence="6">
    <location>
        <begin position="259"/>
        <end position="427"/>
    </location>
</feature>
<evidence type="ECO:0000256" key="3">
    <source>
        <dbReference type="ARBA" id="ARBA00022679"/>
    </source>
</evidence>
<gene>
    <name evidence="7" type="ORF">CGZ94_16465</name>
</gene>